<dbReference type="SMART" id="SM00100">
    <property type="entry name" value="cNMP"/>
    <property type="match status" value="1"/>
</dbReference>
<sequence length="155" mass="17158">MLVVEIIKSHPFAEGFWPDHVARLGAMGSEIDFRPGEVIFHEGDHSSFFYLLISGNVALEVLSPGRPVRVATLYPGEVLGWSSVTGESDGKQFQARALEDVHAIALDGARLRHSCEEDYAFGFWFMRAILKVMSGRLHAIRAQLVDSYSPLAGVR</sequence>
<gene>
    <name evidence="2" type="ordered locus">Acid_5427</name>
</gene>
<dbReference type="AlphaFoldDB" id="Q01VE1"/>
<dbReference type="CDD" id="cd00038">
    <property type="entry name" value="CAP_ED"/>
    <property type="match status" value="1"/>
</dbReference>
<dbReference type="eggNOG" id="COG0664">
    <property type="taxonomic scope" value="Bacteria"/>
</dbReference>
<dbReference type="HOGENOM" id="CLU_075053_15_1_0"/>
<dbReference type="GO" id="GO:0005829">
    <property type="term" value="C:cytosol"/>
    <property type="evidence" value="ECO:0007669"/>
    <property type="project" value="TreeGrafter"/>
</dbReference>
<dbReference type="SUPFAM" id="SSF51206">
    <property type="entry name" value="cAMP-binding domain-like"/>
    <property type="match status" value="1"/>
</dbReference>
<protein>
    <submittedName>
        <fullName evidence="2">Cyclic nucleotide-binding protein</fullName>
    </submittedName>
</protein>
<dbReference type="InterPro" id="IPR014710">
    <property type="entry name" value="RmlC-like_jellyroll"/>
</dbReference>
<dbReference type="EMBL" id="CP000473">
    <property type="protein sequence ID" value="ABJ86374.1"/>
    <property type="molecule type" value="Genomic_DNA"/>
</dbReference>
<dbReference type="InterPro" id="IPR000595">
    <property type="entry name" value="cNMP-bd_dom"/>
</dbReference>
<dbReference type="Gene3D" id="2.60.120.10">
    <property type="entry name" value="Jelly Rolls"/>
    <property type="match status" value="1"/>
</dbReference>
<evidence type="ECO:0000259" key="1">
    <source>
        <dbReference type="PROSITE" id="PS50042"/>
    </source>
</evidence>
<name>Q01VE1_SOLUE</name>
<evidence type="ECO:0000313" key="2">
    <source>
        <dbReference type="EMBL" id="ABJ86374.1"/>
    </source>
</evidence>
<dbReference type="PROSITE" id="PS50042">
    <property type="entry name" value="CNMP_BINDING_3"/>
    <property type="match status" value="1"/>
</dbReference>
<dbReference type="STRING" id="234267.Acid_5427"/>
<reference evidence="2" key="1">
    <citation type="submission" date="2006-10" db="EMBL/GenBank/DDBJ databases">
        <title>Complete sequence of Solibacter usitatus Ellin6076.</title>
        <authorList>
            <consortium name="US DOE Joint Genome Institute"/>
            <person name="Copeland A."/>
            <person name="Lucas S."/>
            <person name="Lapidus A."/>
            <person name="Barry K."/>
            <person name="Detter J.C."/>
            <person name="Glavina del Rio T."/>
            <person name="Hammon N."/>
            <person name="Israni S."/>
            <person name="Dalin E."/>
            <person name="Tice H."/>
            <person name="Pitluck S."/>
            <person name="Thompson L.S."/>
            <person name="Brettin T."/>
            <person name="Bruce D."/>
            <person name="Han C."/>
            <person name="Tapia R."/>
            <person name="Gilna P."/>
            <person name="Schmutz J."/>
            <person name="Larimer F."/>
            <person name="Land M."/>
            <person name="Hauser L."/>
            <person name="Kyrpides N."/>
            <person name="Mikhailova N."/>
            <person name="Janssen P.H."/>
            <person name="Kuske C.R."/>
            <person name="Richardson P."/>
        </authorList>
    </citation>
    <scope>NUCLEOTIDE SEQUENCE</scope>
    <source>
        <strain evidence="2">Ellin6076</strain>
    </source>
</reference>
<dbReference type="Pfam" id="PF00027">
    <property type="entry name" value="cNMP_binding"/>
    <property type="match status" value="1"/>
</dbReference>
<dbReference type="KEGG" id="sus:Acid_5427"/>
<dbReference type="InParanoid" id="Q01VE1"/>
<dbReference type="PANTHER" id="PTHR24567">
    <property type="entry name" value="CRP FAMILY TRANSCRIPTIONAL REGULATORY PROTEIN"/>
    <property type="match status" value="1"/>
</dbReference>
<proteinExistence type="predicted"/>
<dbReference type="InterPro" id="IPR018490">
    <property type="entry name" value="cNMP-bd_dom_sf"/>
</dbReference>
<accession>Q01VE1</accession>
<dbReference type="PANTHER" id="PTHR24567:SF74">
    <property type="entry name" value="HTH-TYPE TRANSCRIPTIONAL REGULATOR ARCR"/>
    <property type="match status" value="1"/>
</dbReference>
<organism evidence="2">
    <name type="scientific">Solibacter usitatus (strain Ellin6076)</name>
    <dbReference type="NCBI Taxonomy" id="234267"/>
    <lineage>
        <taxon>Bacteria</taxon>
        <taxon>Pseudomonadati</taxon>
        <taxon>Acidobacteriota</taxon>
        <taxon>Terriglobia</taxon>
        <taxon>Bryobacterales</taxon>
        <taxon>Solibacteraceae</taxon>
        <taxon>Candidatus Solibacter</taxon>
    </lineage>
</organism>
<feature type="domain" description="Cyclic nucleotide-binding" evidence="1">
    <location>
        <begin position="33"/>
        <end position="113"/>
    </location>
</feature>
<dbReference type="InterPro" id="IPR050397">
    <property type="entry name" value="Env_Response_Regulators"/>
</dbReference>
<dbReference type="GO" id="GO:0003700">
    <property type="term" value="F:DNA-binding transcription factor activity"/>
    <property type="evidence" value="ECO:0007669"/>
    <property type="project" value="TreeGrafter"/>
</dbReference>